<evidence type="ECO:0000313" key="2">
    <source>
        <dbReference type="Proteomes" id="UP000192911"/>
    </source>
</evidence>
<dbReference type="AlphaFoldDB" id="A0A1X7FB90"/>
<organism evidence="1 2">
    <name type="scientific">Trinickia caryophylli</name>
    <name type="common">Paraburkholderia caryophylli</name>
    <dbReference type="NCBI Taxonomy" id="28094"/>
    <lineage>
        <taxon>Bacteria</taxon>
        <taxon>Pseudomonadati</taxon>
        <taxon>Pseudomonadota</taxon>
        <taxon>Betaproteobacteria</taxon>
        <taxon>Burkholderiales</taxon>
        <taxon>Burkholderiaceae</taxon>
        <taxon>Trinickia</taxon>
    </lineage>
</organism>
<gene>
    <name evidence="1" type="ORF">SAMN06295900_108151</name>
</gene>
<proteinExistence type="predicted"/>
<dbReference type="Proteomes" id="UP000192911">
    <property type="component" value="Unassembled WGS sequence"/>
</dbReference>
<name>A0A1X7FB90_TRICW</name>
<evidence type="ECO:0000313" key="1">
    <source>
        <dbReference type="EMBL" id="SMF49340.1"/>
    </source>
</evidence>
<sequence>MDSTENIDTPAVIFKLDDKEIFDTALATQERSIIANG</sequence>
<accession>A0A1X7FB90</accession>
<keyword evidence="2" id="KW-1185">Reference proteome</keyword>
<reference evidence="2" key="1">
    <citation type="submission" date="2017-04" db="EMBL/GenBank/DDBJ databases">
        <authorList>
            <person name="Varghese N."/>
            <person name="Submissions S."/>
        </authorList>
    </citation>
    <scope>NUCLEOTIDE SEQUENCE [LARGE SCALE GENOMIC DNA]</scope>
    <source>
        <strain evidence="2">Ballard 720</strain>
    </source>
</reference>
<dbReference type="STRING" id="28094.SAMN06295900_108151"/>
<protein>
    <submittedName>
        <fullName evidence="1">Uncharacterized protein</fullName>
    </submittedName>
</protein>
<dbReference type="EMBL" id="FXAH01000008">
    <property type="protein sequence ID" value="SMF49340.1"/>
    <property type="molecule type" value="Genomic_DNA"/>
</dbReference>